<evidence type="ECO:0000313" key="1">
    <source>
        <dbReference type="EMBL" id="KAK9728152.1"/>
    </source>
</evidence>
<protein>
    <submittedName>
        <fullName evidence="1">Uncharacterized protein</fullName>
    </submittedName>
</protein>
<comment type="caution">
    <text evidence="1">The sequence shown here is derived from an EMBL/GenBank/DDBJ whole genome shotgun (WGS) entry which is preliminary data.</text>
</comment>
<keyword evidence="2" id="KW-1185">Reference proteome</keyword>
<reference evidence="1 2" key="1">
    <citation type="journal article" date="2024" name="BMC Genomics">
        <title>De novo assembly and annotation of Popillia japonica's genome with initial clues to its potential as an invasive pest.</title>
        <authorList>
            <person name="Cucini C."/>
            <person name="Boschi S."/>
            <person name="Funari R."/>
            <person name="Cardaioli E."/>
            <person name="Iannotti N."/>
            <person name="Marturano G."/>
            <person name="Paoli F."/>
            <person name="Bruttini M."/>
            <person name="Carapelli A."/>
            <person name="Frati F."/>
            <person name="Nardi F."/>
        </authorList>
    </citation>
    <scope>NUCLEOTIDE SEQUENCE [LARGE SCALE GENOMIC DNA]</scope>
    <source>
        <strain evidence="1">DMR45628</strain>
    </source>
</reference>
<dbReference type="AlphaFoldDB" id="A0AAW1L5N1"/>
<name>A0AAW1L5N1_POPJA</name>
<dbReference type="Proteomes" id="UP001458880">
    <property type="component" value="Unassembled WGS sequence"/>
</dbReference>
<organism evidence="1 2">
    <name type="scientific">Popillia japonica</name>
    <name type="common">Japanese beetle</name>
    <dbReference type="NCBI Taxonomy" id="7064"/>
    <lineage>
        <taxon>Eukaryota</taxon>
        <taxon>Metazoa</taxon>
        <taxon>Ecdysozoa</taxon>
        <taxon>Arthropoda</taxon>
        <taxon>Hexapoda</taxon>
        <taxon>Insecta</taxon>
        <taxon>Pterygota</taxon>
        <taxon>Neoptera</taxon>
        <taxon>Endopterygota</taxon>
        <taxon>Coleoptera</taxon>
        <taxon>Polyphaga</taxon>
        <taxon>Scarabaeiformia</taxon>
        <taxon>Scarabaeidae</taxon>
        <taxon>Rutelinae</taxon>
        <taxon>Popillia</taxon>
    </lineage>
</organism>
<evidence type="ECO:0000313" key="2">
    <source>
        <dbReference type="Proteomes" id="UP001458880"/>
    </source>
</evidence>
<sequence length="74" mass="8080">MDKPAPEDRSSKRGCDVGSEGIRCFPVIADGALTTRPHIANYVAVLGVYVWSEKKSFFTHATVLKIEVTATPML</sequence>
<proteinExistence type="predicted"/>
<dbReference type="EMBL" id="JASPKY010000172">
    <property type="protein sequence ID" value="KAK9728152.1"/>
    <property type="molecule type" value="Genomic_DNA"/>
</dbReference>
<gene>
    <name evidence="1" type="ORF">QE152_g18114</name>
</gene>
<accession>A0AAW1L5N1</accession>